<keyword evidence="3" id="KW-1185">Reference proteome</keyword>
<evidence type="ECO:0000313" key="2">
    <source>
        <dbReference type="EMBL" id="VDS04030.1"/>
    </source>
</evidence>
<sequence>MKSLTALLVLPLLVVPSAPAFAQSGAQCAPIASAEERLACYDAVFRPDPGAVATSSAVVESEQLIPARPSGRAPATITISCEAKGLQIAFGFAGNNISALGRDAGLTLQYDLQRRSSTLPVNPDNTAILIDNPRDARAFVDSLAGVTNLTLRMTPANTRTLSVRFQVDAILQAAEPVVATCP</sequence>
<dbReference type="EMBL" id="UZWD01000018">
    <property type="protein sequence ID" value="VDS04030.1"/>
    <property type="molecule type" value="Genomic_DNA"/>
</dbReference>
<reference evidence="2 3" key="1">
    <citation type="submission" date="2018-12" db="EMBL/GenBank/DDBJ databases">
        <authorList>
            <person name="Criscuolo A."/>
        </authorList>
    </citation>
    <scope>NUCLEOTIDE SEQUENCE [LARGE SCALE GENOMIC DNA]</scope>
    <source>
        <strain evidence="2">ACIP1116281</strain>
    </source>
</reference>
<organism evidence="2 3">
    <name type="scientific">Devosia equisanguinis</name>
    <dbReference type="NCBI Taxonomy" id="2490941"/>
    <lineage>
        <taxon>Bacteria</taxon>
        <taxon>Pseudomonadati</taxon>
        <taxon>Pseudomonadota</taxon>
        <taxon>Alphaproteobacteria</taxon>
        <taxon>Hyphomicrobiales</taxon>
        <taxon>Devosiaceae</taxon>
        <taxon>Devosia</taxon>
    </lineage>
</organism>
<evidence type="ECO:0000313" key="3">
    <source>
        <dbReference type="Proteomes" id="UP000268844"/>
    </source>
</evidence>
<dbReference type="OrthoDB" id="7946850at2"/>
<feature type="chain" id="PRO_5019149690" description="Type VI secretion system protein VasI" evidence="1">
    <location>
        <begin position="23"/>
        <end position="182"/>
    </location>
</feature>
<accession>A0A447I918</accession>
<protein>
    <recommendedName>
        <fullName evidence="4">Type VI secretion system protein VasI</fullName>
    </recommendedName>
</protein>
<dbReference type="Proteomes" id="UP000268844">
    <property type="component" value="Unassembled WGS sequence"/>
</dbReference>
<feature type="signal peptide" evidence="1">
    <location>
        <begin position="1"/>
        <end position="22"/>
    </location>
</feature>
<proteinExistence type="predicted"/>
<evidence type="ECO:0000256" key="1">
    <source>
        <dbReference type="SAM" id="SignalP"/>
    </source>
</evidence>
<keyword evidence="1" id="KW-0732">Signal</keyword>
<dbReference type="AlphaFoldDB" id="A0A447I918"/>
<gene>
    <name evidence="2" type="ORF">DEVEQU_01161</name>
</gene>
<name>A0A447I918_9HYPH</name>
<evidence type="ECO:0008006" key="4">
    <source>
        <dbReference type="Google" id="ProtNLM"/>
    </source>
</evidence>
<dbReference type="RefSeq" id="WP_126149623.1">
    <property type="nucleotide sequence ID" value="NZ_JBHTMH010000001.1"/>
</dbReference>